<dbReference type="PANTHER" id="PTHR43031:SF17">
    <property type="entry name" value="SULFURTRANSFERASE YTWF-RELATED"/>
    <property type="match status" value="1"/>
</dbReference>
<proteinExistence type="predicted"/>
<protein>
    <recommendedName>
        <fullName evidence="1">Rhodanese domain-containing protein</fullName>
    </recommendedName>
</protein>
<dbReference type="RefSeq" id="WP_345303436.1">
    <property type="nucleotide sequence ID" value="NZ_BAABJE010000010.1"/>
</dbReference>
<dbReference type="Pfam" id="PF00581">
    <property type="entry name" value="Rhodanese"/>
    <property type="match status" value="1"/>
</dbReference>
<organism evidence="2 3">
    <name type="scientific">Lysobacter hankyongensis</name>
    <dbReference type="NCBI Taxonomy" id="1176535"/>
    <lineage>
        <taxon>Bacteria</taxon>
        <taxon>Pseudomonadati</taxon>
        <taxon>Pseudomonadota</taxon>
        <taxon>Gammaproteobacteria</taxon>
        <taxon>Lysobacterales</taxon>
        <taxon>Lysobacteraceae</taxon>
        <taxon>Lysobacter</taxon>
    </lineage>
</organism>
<dbReference type="SMART" id="SM00450">
    <property type="entry name" value="RHOD"/>
    <property type="match status" value="1"/>
</dbReference>
<evidence type="ECO:0000313" key="3">
    <source>
        <dbReference type="Proteomes" id="UP001499959"/>
    </source>
</evidence>
<keyword evidence="3" id="KW-1185">Reference proteome</keyword>
<dbReference type="SUPFAM" id="SSF52821">
    <property type="entry name" value="Rhodanese/Cell cycle control phosphatase"/>
    <property type="match status" value="1"/>
</dbReference>
<dbReference type="PROSITE" id="PS50206">
    <property type="entry name" value="RHODANESE_3"/>
    <property type="match status" value="1"/>
</dbReference>
<sequence length="106" mass="11253">MAFRNLSVADADARAHAGDITLVDVRPPDERAIAAVSAPFVGLEDGGLERLLALPKDTPLAFLCHHGGRSAQAAMYFAQQGFVDIHNVVGGIDAWSLSVDPAIPRY</sequence>
<name>A0ABP9BJB5_9GAMM</name>
<dbReference type="Gene3D" id="3.40.250.10">
    <property type="entry name" value="Rhodanese-like domain"/>
    <property type="match status" value="1"/>
</dbReference>
<dbReference type="CDD" id="cd00158">
    <property type="entry name" value="RHOD"/>
    <property type="match status" value="1"/>
</dbReference>
<dbReference type="InterPro" id="IPR050229">
    <property type="entry name" value="GlpE_sulfurtransferase"/>
</dbReference>
<dbReference type="PANTHER" id="PTHR43031">
    <property type="entry name" value="FAD-DEPENDENT OXIDOREDUCTASE"/>
    <property type="match status" value="1"/>
</dbReference>
<dbReference type="InterPro" id="IPR036873">
    <property type="entry name" value="Rhodanese-like_dom_sf"/>
</dbReference>
<comment type="caution">
    <text evidence="2">The sequence shown here is derived from an EMBL/GenBank/DDBJ whole genome shotgun (WGS) entry which is preliminary data.</text>
</comment>
<dbReference type="Proteomes" id="UP001499959">
    <property type="component" value="Unassembled WGS sequence"/>
</dbReference>
<evidence type="ECO:0000259" key="1">
    <source>
        <dbReference type="PROSITE" id="PS50206"/>
    </source>
</evidence>
<dbReference type="EMBL" id="BAABJE010000010">
    <property type="protein sequence ID" value="GAA4796258.1"/>
    <property type="molecule type" value="Genomic_DNA"/>
</dbReference>
<reference evidence="3" key="1">
    <citation type="journal article" date="2019" name="Int. J. Syst. Evol. Microbiol.">
        <title>The Global Catalogue of Microorganisms (GCM) 10K type strain sequencing project: providing services to taxonomists for standard genome sequencing and annotation.</title>
        <authorList>
            <consortium name="The Broad Institute Genomics Platform"/>
            <consortium name="The Broad Institute Genome Sequencing Center for Infectious Disease"/>
            <person name="Wu L."/>
            <person name="Ma J."/>
        </authorList>
    </citation>
    <scope>NUCLEOTIDE SEQUENCE [LARGE SCALE GENOMIC DNA]</scope>
    <source>
        <strain evidence="3">JCM 18204</strain>
    </source>
</reference>
<feature type="domain" description="Rhodanese" evidence="1">
    <location>
        <begin position="16"/>
        <end position="104"/>
    </location>
</feature>
<evidence type="ECO:0000313" key="2">
    <source>
        <dbReference type="EMBL" id="GAA4796258.1"/>
    </source>
</evidence>
<gene>
    <name evidence="2" type="ORF">GCM10023307_22690</name>
</gene>
<accession>A0ABP9BJB5</accession>
<dbReference type="InterPro" id="IPR001763">
    <property type="entry name" value="Rhodanese-like_dom"/>
</dbReference>